<dbReference type="PANTHER" id="PTHR42913">
    <property type="entry name" value="APOPTOSIS-INDUCING FACTOR 1"/>
    <property type="match status" value="1"/>
</dbReference>
<feature type="domain" description="FAD/NAD(P)-binding" evidence="6">
    <location>
        <begin position="7"/>
        <end position="329"/>
    </location>
</feature>
<keyword evidence="3" id="KW-0285">Flavoprotein</keyword>
<evidence type="ECO:0000256" key="1">
    <source>
        <dbReference type="ARBA" id="ARBA00001974"/>
    </source>
</evidence>
<evidence type="ECO:0000256" key="2">
    <source>
        <dbReference type="ARBA" id="ARBA00005272"/>
    </source>
</evidence>
<evidence type="ECO:0000256" key="4">
    <source>
        <dbReference type="ARBA" id="ARBA00022827"/>
    </source>
</evidence>
<evidence type="ECO:0000313" key="7">
    <source>
        <dbReference type="EMBL" id="MFC4618376.1"/>
    </source>
</evidence>
<protein>
    <submittedName>
        <fullName evidence="7">NAD(P)/FAD-dependent oxidoreductase</fullName>
        <ecNumber evidence="7">1.6.5.-</ecNumber>
    </submittedName>
</protein>
<comment type="similarity">
    <text evidence="2">Belongs to the NADH dehydrogenase family.</text>
</comment>
<keyword evidence="5 7" id="KW-0560">Oxidoreductase</keyword>
<organism evidence="7 8">
    <name type="scientific">Camelliibacillus cellulosilyticus</name>
    <dbReference type="NCBI Taxonomy" id="2174486"/>
    <lineage>
        <taxon>Bacteria</taxon>
        <taxon>Bacillati</taxon>
        <taxon>Bacillota</taxon>
        <taxon>Bacilli</taxon>
        <taxon>Bacillales</taxon>
        <taxon>Sporolactobacillaceae</taxon>
        <taxon>Camelliibacillus</taxon>
    </lineage>
</organism>
<reference evidence="8" key="1">
    <citation type="journal article" date="2019" name="Int. J. Syst. Evol. Microbiol.">
        <title>The Global Catalogue of Microorganisms (GCM) 10K type strain sequencing project: providing services to taxonomists for standard genome sequencing and annotation.</title>
        <authorList>
            <consortium name="The Broad Institute Genomics Platform"/>
            <consortium name="The Broad Institute Genome Sequencing Center for Infectious Disease"/>
            <person name="Wu L."/>
            <person name="Ma J."/>
        </authorList>
    </citation>
    <scope>NUCLEOTIDE SEQUENCE [LARGE SCALE GENOMIC DNA]</scope>
    <source>
        <strain evidence="8">CGMCC 1.16306</strain>
    </source>
</reference>
<comment type="cofactor">
    <cofactor evidence="1">
        <name>FAD</name>
        <dbReference type="ChEBI" id="CHEBI:57692"/>
    </cofactor>
</comment>
<dbReference type="PRINTS" id="PR00368">
    <property type="entry name" value="FADPNR"/>
</dbReference>
<gene>
    <name evidence="7" type="ORF">ACFO4N_06480</name>
</gene>
<evidence type="ECO:0000256" key="3">
    <source>
        <dbReference type="ARBA" id="ARBA00022630"/>
    </source>
</evidence>
<name>A0ABV9GN78_9BACL</name>
<dbReference type="RefSeq" id="WP_376845368.1">
    <property type="nucleotide sequence ID" value="NZ_JBHSFW010000001.1"/>
</dbReference>
<dbReference type="EMBL" id="JBHSFW010000001">
    <property type="protein sequence ID" value="MFC4618376.1"/>
    <property type="molecule type" value="Genomic_DNA"/>
</dbReference>
<proteinExistence type="inferred from homology"/>
<comment type="caution">
    <text evidence="7">The sequence shown here is derived from an EMBL/GenBank/DDBJ whole genome shotgun (WGS) entry which is preliminary data.</text>
</comment>
<evidence type="ECO:0000313" key="8">
    <source>
        <dbReference type="Proteomes" id="UP001596022"/>
    </source>
</evidence>
<dbReference type="InterPro" id="IPR023753">
    <property type="entry name" value="FAD/NAD-binding_dom"/>
</dbReference>
<keyword evidence="4" id="KW-0274">FAD</keyword>
<dbReference type="InterPro" id="IPR036188">
    <property type="entry name" value="FAD/NAD-bd_sf"/>
</dbReference>
<dbReference type="PANTHER" id="PTHR42913:SF3">
    <property type="entry name" value="64 KDA MITOCHONDRIAL NADH DEHYDROGENASE (EUROFUNG)"/>
    <property type="match status" value="1"/>
</dbReference>
<accession>A0ABV9GN78</accession>
<sequence>MNVSKPRIVILGAGYGGMITATQLTKKLGVNDASITLVNKHNYHYQTTWLHEPAAGTLATDRTRLPIESVINKNRVEFIQDTVELIKKDEKKVSLKEKGDIDYDYLIISLGFESETFGIKGLREHALTIEDVNSVRQIREHIQYQFSRYHNMEHKDDSLLTIVVGGGGFTGIEFIGELANRLDDLCKEYDIDRHKVRLVNVEGAPCLLPMFDKKLVGYAMGRLESKGVEFRLGTVLKECRAGGVLIGAKNSDETEEIQAGSIIWTGGVRGNRVVEHSGFEVARGRVSVRPDLRVPGYDNIFIIGDCANVINPETERPYPTTAQNAIQQAYFVARNMKRLLCGEPTETYEFHDKGTVASLGHGDAIGVIFGRIKLKGTAASAMKKIIDDRYLFLLGGVGLMLKKGKLNLLGK</sequence>
<dbReference type="Proteomes" id="UP001596022">
    <property type="component" value="Unassembled WGS sequence"/>
</dbReference>
<keyword evidence="8" id="KW-1185">Reference proteome</keyword>
<evidence type="ECO:0000256" key="5">
    <source>
        <dbReference type="ARBA" id="ARBA00023002"/>
    </source>
</evidence>
<dbReference type="GO" id="GO:0016491">
    <property type="term" value="F:oxidoreductase activity"/>
    <property type="evidence" value="ECO:0007669"/>
    <property type="project" value="UniProtKB-KW"/>
</dbReference>
<dbReference type="SUPFAM" id="SSF51905">
    <property type="entry name" value="FAD/NAD(P)-binding domain"/>
    <property type="match status" value="1"/>
</dbReference>
<dbReference type="Gene3D" id="3.50.50.100">
    <property type="match status" value="1"/>
</dbReference>
<evidence type="ECO:0000259" key="6">
    <source>
        <dbReference type="Pfam" id="PF07992"/>
    </source>
</evidence>
<dbReference type="InterPro" id="IPR051169">
    <property type="entry name" value="NADH-Q_oxidoreductase"/>
</dbReference>
<dbReference type="Pfam" id="PF07992">
    <property type="entry name" value="Pyr_redox_2"/>
    <property type="match status" value="1"/>
</dbReference>
<dbReference type="EC" id="1.6.5.-" evidence="7"/>